<feature type="transmembrane region" description="Helical" evidence="7">
    <location>
        <begin position="286"/>
        <end position="309"/>
    </location>
</feature>
<feature type="transmembrane region" description="Helical" evidence="7">
    <location>
        <begin position="455"/>
        <end position="479"/>
    </location>
</feature>
<keyword evidence="4 7" id="KW-1133">Transmembrane helix</keyword>
<keyword evidence="5 7" id="KW-0472">Membrane</keyword>
<gene>
    <name evidence="9" type="ORF">KFE25_002006</name>
</gene>
<accession>A0A8J6CDV1</accession>
<feature type="transmembrane region" description="Helical" evidence="7">
    <location>
        <begin position="499"/>
        <end position="523"/>
    </location>
</feature>
<proteinExistence type="inferred from homology"/>
<keyword evidence="6" id="KW-0325">Glycoprotein</keyword>
<evidence type="ECO:0000256" key="2">
    <source>
        <dbReference type="ARBA" id="ARBA00007168"/>
    </source>
</evidence>
<feature type="region of interest" description="Disordered" evidence="8">
    <location>
        <begin position="1"/>
        <end position="25"/>
    </location>
</feature>
<keyword evidence="10" id="KW-1185">Reference proteome</keyword>
<name>A0A8J6CDV1_DIALT</name>
<feature type="transmembrane region" description="Helical" evidence="7">
    <location>
        <begin position="341"/>
        <end position="363"/>
    </location>
</feature>
<dbReference type="OrthoDB" id="420519at2759"/>
<dbReference type="GO" id="GO:0005886">
    <property type="term" value="C:plasma membrane"/>
    <property type="evidence" value="ECO:0007669"/>
    <property type="project" value="UniProtKB-SubCell"/>
</dbReference>
<feature type="region of interest" description="Disordered" evidence="8">
    <location>
        <begin position="698"/>
        <end position="724"/>
    </location>
</feature>
<dbReference type="Pfam" id="PF04515">
    <property type="entry name" value="Choline_transpo"/>
    <property type="match status" value="1"/>
</dbReference>
<comment type="subcellular location">
    <subcellularLocation>
        <location evidence="7">Cell membrane</location>
        <topology evidence="7">Multi-pass membrane protein</topology>
    </subcellularLocation>
    <subcellularLocation>
        <location evidence="1">Membrane</location>
        <topology evidence="1">Multi-pass membrane protein</topology>
    </subcellularLocation>
</comment>
<evidence type="ECO:0000313" key="9">
    <source>
        <dbReference type="EMBL" id="KAG8466250.1"/>
    </source>
</evidence>
<feature type="transmembrane region" description="Helical" evidence="7">
    <location>
        <begin position="384"/>
        <end position="413"/>
    </location>
</feature>
<feature type="transmembrane region" description="Helical" evidence="7">
    <location>
        <begin position="30"/>
        <end position="52"/>
    </location>
</feature>
<protein>
    <recommendedName>
        <fullName evidence="7">Choline transporter-like protein</fullName>
    </recommendedName>
</protein>
<comment type="caution">
    <text evidence="9">The sequence shown here is derived from an EMBL/GenBank/DDBJ whole genome shotgun (WGS) entry which is preliminary data.</text>
</comment>
<dbReference type="GO" id="GO:0022857">
    <property type="term" value="F:transmembrane transporter activity"/>
    <property type="evidence" value="ECO:0007669"/>
    <property type="project" value="UniProtKB-UniRule"/>
</dbReference>
<dbReference type="InterPro" id="IPR007603">
    <property type="entry name" value="Choline_transptr-like"/>
</dbReference>
<comment type="function">
    <text evidence="7">Choline transporter.</text>
</comment>
<evidence type="ECO:0000256" key="6">
    <source>
        <dbReference type="ARBA" id="ARBA00023180"/>
    </source>
</evidence>
<feature type="compositionally biased region" description="Low complexity" evidence="8">
    <location>
        <begin position="701"/>
        <end position="724"/>
    </location>
</feature>
<keyword evidence="3 7" id="KW-0812">Transmembrane</keyword>
<evidence type="ECO:0000313" key="10">
    <source>
        <dbReference type="Proteomes" id="UP000751190"/>
    </source>
</evidence>
<dbReference type="OMA" id="WIVAMRI"/>
<evidence type="ECO:0000256" key="1">
    <source>
        <dbReference type="ARBA" id="ARBA00004141"/>
    </source>
</evidence>
<evidence type="ECO:0000256" key="5">
    <source>
        <dbReference type="ARBA" id="ARBA00023136"/>
    </source>
</evidence>
<dbReference type="PANTHER" id="PTHR12385:SF14">
    <property type="entry name" value="CHOLINE TRANSPORTER-LIKE 2"/>
    <property type="match status" value="1"/>
</dbReference>
<evidence type="ECO:0000256" key="3">
    <source>
        <dbReference type="ARBA" id="ARBA00022692"/>
    </source>
</evidence>
<dbReference type="EMBL" id="JAGTXO010000008">
    <property type="protein sequence ID" value="KAG8466250.1"/>
    <property type="molecule type" value="Genomic_DNA"/>
</dbReference>
<feature type="transmembrane region" description="Helical" evidence="7">
    <location>
        <begin position="599"/>
        <end position="624"/>
    </location>
</feature>
<comment type="similarity">
    <text evidence="2 7">Belongs to the CTL (choline transporter-like) family.</text>
</comment>
<dbReference type="PANTHER" id="PTHR12385">
    <property type="entry name" value="CHOLINE TRANSPORTER-LIKE (SLC FAMILY 44)"/>
    <property type="match status" value="1"/>
</dbReference>
<feature type="transmembrane region" description="Helical" evidence="7">
    <location>
        <begin position="259"/>
        <end position="279"/>
    </location>
</feature>
<evidence type="ECO:0000256" key="8">
    <source>
        <dbReference type="SAM" id="MobiDB-lite"/>
    </source>
</evidence>
<evidence type="ECO:0000256" key="4">
    <source>
        <dbReference type="ARBA" id="ARBA00022989"/>
    </source>
</evidence>
<organism evidence="9 10">
    <name type="scientific">Diacronema lutheri</name>
    <name type="common">Unicellular marine alga</name>
    <name type="synonym">Monochrysis lutheri</name>
    <dbReference type="NCBI Taxonomy" id="2081491"/>
    <lineage>
        <taxon>Eukaryota</taxon>
        <taxon>Haptista</taxon>
        <taxon>Haptophyta</taxon>
        <taxon>Pavlovophyceae</taxon>
        <taxon>Pavlovales</taxon>
        <taxon>Pavlovaceae</taxon>
        <taxon>Diacronema</taxon>
    </lineage>
</organism>
<reference evidence="9" key="1">
    <citation type="submission" date="2021-05" db="EMBL/GenBank/DDBJ databases">
        <title>The genome of the haptophyte Pavlova lutheri (Diacronema luteri, Pavlovales) - a model for lipid biosynthesis in eukaryotic algae.</title>
        <authorList>
            <person name="Hulatt C.J."/>
            <person name="Posewitz M.C."/>
        </authorList>
    </citation>
    <scope>NUCLEOTIDE SEQUENCE</scope>
    <source>
        <strain evidence="9">NIVA-4/92</strain>
    </source>
</reference>
<feature type="transmembrane region" description="Helical" evidence="7">
    <location>
        <begin position="565"/>
        <end position="587"/>
    </location>
</feature>
<dbReference type="Proteomes" id="UP000751190">
    <property type="component" value="Unassembled WGS sequence"/>
</dbReference>
<sequence length="724" mass="80459">MGWLPAVGEPEKQSKTAGPRPPSERGCTDVLCLLAFLGFWMGMLVIMAVSVATGNINAITYGADYKGNRCGQGAYANLTKTFYPRIDLDMTEQAEFIAQGKPWLVRLYGLCTDDCISERRVAIGEEGQIAPVERANYHWIDKVSTPRDDLQESWVSVLPEISILNRCLPYAQEEASSKIYCYLPTCTDVGVKCELKGSGDPDSWLLANHADKAEQCQVTRTLGSSNSFANYRQSVLQTYVTGQLGSFFGFMESLRESRVEIGVCSLCFSALAAFAWLVYMRYTAKVVIYVMIGLMFSTLLTLTAITFALSCFIENPQVYDCAAARLDTFSYSGVSLENLTVFRAAFFICLLFFIIFTASMVYLRRAIETCIAIVREASVVVGEMPTVFALPACACVLAVGVFLYFIYIGAYIATSYETTWAYFDANDPTSLTDAFASDGQNTLYFMALYHLFGTLWALSFILGFVTLSLSGGVASWFFYRETAELYPRYPMLSSATTTVRFHLGTIAFGSLLVALCQLIRVVLEYMDRQTKGLQESNVFARFVLKCVKCFMWCLEKFIKFVTGYAYIYTAIEGMGFCTAAKATFVLIMKYPAQIYINHLVQLILKLLMSVTIPLLCGMICYFWVDAKGKPDGMYGAIVTVVLAFFITRIFATVYEVIIETVFVCSFRDRDLYGARHTPPSIRVAFGFEAAVKEETAPLVKRPANAPTAAPSTRTPAETSTHVAP</sequence>
<evidence type="ECO:0000256" key="7">
    <source>
        <dbReference type="RuleBase" id="RU368066"/>
    </source>
</evidence>
<dbReference type="AlphaFoldDB" id="A0A8J6CDV1"/>
<feature type="transmembrane region" description="Helical" evidence="7">
    <location>
        <begin position="636"/>
        <end position="657"/>
    </location>
</feature>